<dbReference type="InterPro" id="IPR006429">
    <property type="entry name" value="Phage_lambda_portal"/>
</dbReference>
<organism evidence="2 3">
    <name type="scientific">Pseudovibrio ascidiaceicola</name>
    <dbReference type="NCBI Taxonomy" id="285279"/>
    <lineage>
        <taxon>Bacteria</taxon>
        <taxon>Pseudomonadati</taxon>
        <taxon>Pseudomonadota</taxon>
        <taxon>Alphaproteobacteria</taxon>
        <taxon>Hyphomicrobiales</taxon>
        <taxon>Stappiaceae</taxon>
        <taxon>Pseudovibrio</taxon>
    </lineage>
</organism>
<feature type="compositionally biased region" description="Polar residues" evidence="1">
    <location>
        <begin position="525"/>
        <end position="536"/>
    </location>
</feature>
<dbReference type="Pfam" id="PF05136">
    <property type="entry name" value="Phage_portal_2"/>
    <property type="match status" value="1"/>
</dbReference>
<protein>
    <submittedName>
        <fullName evidence="2">Phage portal protein, lambda family</fullName>
    </submittedName>
</protein>
<evidence type="ECO:0000256" key="1">
    <source>
        <dbReference type="SAM" id="MobiDB-lite"/>
    </source>
</evidence>
<name>A0A1I4E2P0_9HYPH</name>
<evidence type="ECO:0000313" key="2">
    <source>
        <dbReference type="EMBL" id="SFK98421.1"/>
    </source>
</evidence>
<keyword evidence="3" id="KW-1185">Reference proteome</keyword>
<gene>
    <name evidence="2" type="ORF">SAMN04488518_11362</name>
</gene>
<comment type="caution">
    <text evidence="2">The sequence shown here is derived from an EMBL/GenBank/DDBJ whole genome shotgun (WGS) entry which is preliminary data.</text>
</comment>
<dbReference type="Proteomes" id="UP000199598">
    <property type="component" value="Unassembled WGS sequence"/>
</dbReference>
<feature type="region of interest" description="Disordered" evidence="1">
    <location>
        <begin position="514"/>
        <end position="543"/>
    </location>
</feature>
<evidence type="ECO:0000313" key="3">
    <source>
        <dbReference type="Proteomes" id="UP000199598"/>
    </source>
</evidence>
<dbReference type="EMBL" id="FOSK01000013">
    <property type="protein sequence ID" value="SFK98421.1"/>
    <property type="molecule type" value="Genomic_DNA"/>
</dbReference>
<feature type="region of interest" description="Disordered" evidence="1">
    <location>
        <begin position="461"/>
        <end position="486"/>
    </location>
</feature>
<dbReference type="RefSeq" id="WP_093522636.1">
    <property type="nucleotide sequence ID" value="NZ_FOSK01000013.1"/>
</dbReference>
<accession>A0A1I4E2P0</accession>
<proteinExistence type="predicted"/>
<reference evidence="2 3" key="1">
    <citation type="submission" date="2016-10" db="EMBL/GenBank/DDBJ databases">
        <authorList>
            <person name="Varghese N."/>
            <person name="Submissions S."/>
        </authorList>
    </citation>
    <scope>NUCLEOTIDE SEQUENCE [LARGE SCALE GENOMIC DNA]</scope>
    <source>
        <strain evidence="2 3">DSM 16392</strain>
    </source>
</reference>
<sequence length="543" mass="59873">MAKPLKALGRLLNRGDKPALTDKGPGQVAVRSVSRYLRDTRSKVLATRPASLTNSRDDIRLSWRRCAGLARDIIQNSGRLKGAVDQVIADTVGSELLLNPKPNLSAAGYDAQETAEWCRIVKQRWKRFAWNQAECDMRGKFTLPQLVDCSLRDYITFGEVTGMLDYMGGAQRARYGIKAGTKLCLFSPQKLVQDTLEHDRLFQGVFHDENGRPISYLIEEARNGQTVKTRYNARDLAGRAQVLHIFDPTCASDVRGISVLASAFRKHIQHEMLEDATLQTAILQTLFAAVLKSELPSEEAFAAIEAIAKSSEDSEYVEEFAGYLSGSLAKAAESSVSLGSDPTVSHIAPGEDFEIKTAGTPGPHYLPFSGSLGREMARAIGITYGGLTMDYSNATYSSVRMENASIWPVVTRRRERIAAPTYQAVYESWLDEEVGEGRIPFKGGYEAYSALREEASWAQWQGPAKPTADDAKSAKASSTRLENGTSSLAHECSEMGIDEEELFEQRLSEHRRYLEAGMRSPYEPKTSQATEVTNDGAQGVTDE</sequence>